<dbReference type="Proteomes" id="UP000218968">
    <property type="component" value="Chromosome"/>
</dbReference>
<reference evidence="3" key="1">
    <citation type="submission" date="2017-09" db="EMBL/GenBank/DDBJ databases">
        <title>Luteimonas liuhanmingii sp.nov., isolated from the intestinal contents of Tibetan Plateau Pika in Yushu, Qinghai Province, China.</title>
        <authorList>
            <person name="Gui Z."/>
        </authorList>
    </citation>
    <scope>NUCLEOTIDE SEQUENCE [LARGE SCALE GENOMIC DNA]</scope>
    <source>
        <strain evidence="3">100111</strain>
    </source>
</reference>
<feature type="region of interest" description="Disordered" evidence="1">
    <location>
        <begin position="1"/>
        <end position="26"/>
    </location>
</feature>
<accession>A0A290XGY0</accession>
<evidence type="ECO:0000313" key="3">
    <source>
        <dbReference type="Proteomes" id="UP000218968"/>
    </source>
</evidence>
<organism evidence="2 3">
    <name type="scientific">Luteimonas chenhongjianii</name>
    <dbReference type="NCBI Taxonomy" id="2006110"/>
    <lineage>
        <taxon>Bacteria</taxon>
        <taxon>Pseudomonadati</taxon>
        <taxon>Pseudomonadota</taxon>
        <taxon>Gammaproteobacteria</taxon>
        <taxon>Lysobacterales</taxon>
        <taxon>Lysobacteraceae</taxon>
        <taxon>Luteimonas</taxon>
    </lineage>
</organism>
<dbReference type="SUPFAM" id="SSF56524">
    <property type="entry name" value="Oxidoreductase molybdopterin-binding domain"/>
    <property type="match status" value="1"/>
</dbReference>
<protein>
    <recommendedName>
        <fullName evidence="4">Molybdopterin-binding protein</fullName>
    </recommendedName>
</protein>
<evidence type="ECO:0000256" key="1">
    <source>
        <dbReference type="SAM" id="MobiDB-lite"/>
    </source>
</evidence>
<gene>
    <name evidence="2" type="ORF">CNR27_14055</name>
</gene>
<dbReference type="InterPro" id="IPR036374">
    <property type="entry name" value="OxRdtase_Mopterin-bd_sf"/>
</dbReference>
<dbReference type="AlphaFoldDB" id="A0A290XGY0"/>
<evidence type="ECO:0000313" key="2">
    <source>
        <dbReference type="EMBL" id="ATD68414.1"/>
    </source>
</evidence>
<name>A0A290XGY0_9GAMM</name>
<keyword evidence="3" id="KW-1185">Reference proteome</keyword>
<proteinExistence type="predicted"/>
<evidence type="ECO:0008006" key="4">
    <source>
        <dbReference type="Google" id="ProtNLM"/>
    </source>
</evidence>
<dbReference type="KEGG" id="lum:CNR27_14055"/>
<sequence>MASAHAQPPDPVTAHQHASGPVSPSPIVVPLDAAARASLTRHRVEAFAGDAHQHCEGVSLTALLRAHGAMSEAALQDDELDRYVRIDSRDGTRVLFSLAELDPTLGGRAVYLVDRCDGAPLDSAVGPLRLLVPADARPTRSLRQVDRIIVVAAP</sequence>
<dbReference type="Gene3D" id="3.90.420.10">
    <property type="entry name" value="Oxidoreductase, molybdopterin-binding domain"/>
    <property type="match status" value="1"/>
</dbReference>
<dbReference type="EMBL" id="CP023406">
    <property type="protein sequence ID" value="ATD68414.1"/>
    <property type="molecule type" value="Genomic_DNA"/>
</dbReference>